<dbReference type="CDD" id="cd00093">
    <property type="entry name" value="HTH_XRE"/>
    <property type="match status" value="1"/>
</dbReference>
<dbReference type="InterPro" id="IPR011051">
    <property type="entry name" value="RmlC_Cupin_sf"/>
</dbReference>
<dbReference type="PROSITE" id="PS50943">
    <property type="entry name" value="HTH_CROC1"/>
    <property type="match status" value="1"/>
</dbReference>
<dbReference type="Proteomes" id="UP001589532">
    <property type="component" value="Unassembled WGS sequence"/>
</dbReference>
<sequence length="192" mass="21106">MTGPETARLGARIRAYRTMRHMTVRALATEAKASASFISQLERGQTSSSIGMLRRIASALGLTVADLFNEEDEIGHRVVRREARPELHTAPGTRKFLISQRPLQNVEVYAAEFDPGSSTGDEPYTHSDSQEILLVIRGQVTLWLGSDGSATAHLLKPGDSVEYRTSVPHRVVNECHETAEVLWIVSPPTTSV</sequence>
<dbReference type="Gene3D" id="1.10.260.40">
    <property type="entry name" value="lambda repressor-like DNA-binding domains"/>
    <property type="match status" value="1"/>
</dbReference>
<dbReference type="CDD" id="cd02209">
    <property type="entry name" value="cupin_XRE_C"/>
    <property type="match status" value="1"/>
</dbReference>
<name>A0ABV5SGB9_9ACTN</name>
<evidence type="ECO:0000313" key="3">
    <source>
        <dbReference type="EMBL" id="MFB9630736.1"/>
    </source>
</evidence>
<dbReference type="InterPro" id="IPR014710">
    <property type="entry name" value="RmlC-like_jellyroll"/>
</dbReference>
<evidence type="ECO:0000256" key="1">
    <source>
        <dbReference type="ARBA" id="ARBA00023125"/>
    </source>
</evidence>
<dbReference type="InterPro" id="IPR050807">
    <property type="entry name" value="TransReg_Diox_bact_type"/>
</dbReference>
<protein>
    <submittedName>
        <fullName evidence="3">Helix-turn-helix domain-containing protein</fullName>
    </submittedName>
</protein>
<dbReference type="SUPFAM" id="SSF47413">
    <property type="entry name" value="lambda repressor-like DNA-binding domains"/>
    <property type="match status" value="1"/>
</dbReference>
<comment type="caution">
    <text evidence="3">The sequence shown here is derived from an EMBL/GenBank/DDBJ whole genome shotgun (WGS) entry which is preliminary data.</text>
</comment>
<evidence type="ECO:0000259" key="2">
    <source>
        <dbReference type="PROSITE" id="PS50943"/>
    </source>
</evidence>
<dbReference type="RefSeq" id="WP_344993617.1">
    <property type="nucleotide sequence ID" value="NZ_BAAAXV010000008.1"/>
</dbReference>
<accession>A0ABV5SGB9</accession>
<keyword evidence="1" id="KW-0238">DNA-binding</keyword>
<proteinExistence type="predicted"/>
<dbReference type="InterPro" id="IPR001387">
    <property type="entry name" value="Cro/C1-type_HTH"/>
</dbReference>
<dbReference type="InterPro" id="IPR010982">
    <property type="entry name" value="Lambda_DNA-bd_dom_sf"/>
</dbReference>
<gene>
    <name evidence="3" type="ORF">ACFFSA_47325</name>
</gene>
<dbReference type="PANTHER" id="PTHR46797:SF2">
    <property type="entry name" value="TRANSCRIPTIONAL REGULATOR"/>
    <property type="match status" value="1"/>
</dbReference>
<feature type="domain" description="HTH cro/C1-type" evidence="2">
    <location>
        <begin position="13"/>
        <end position="67"/>
    </location>
</feature>
<evidence type="ECO:0000313" key="4">
    <source>
        <dbReference type="Proteomes" id="UP001589532"/>
    </source>
</evidence>
<dbReference type="SMART" id="SM00530">
    <property type="entry name" value="HTH_XRE"/>
    <property type="match status" value="1"/>
</dbReference>
<dbReference type="InterPro" id="IPR013096">
    <property type="entry name" value="Cupin_2"/>
</dbReference>
<dbReference type="Pfam" id="PF07883">
    <property type="entry name" value="Cupin_2"/>
    <property type="match status" value="1"/>
</dbReference>
<dbReference type="PANTHER" id="PTHR46797">
    <property type="entry name" value="HTH-TYPE TRANSCRIPTIONAL REGULATOR"/>
    <property type="match status" value="1"/>
</dbReference>
<dbReference type="EMBL" id="JBHMBW010000099">
    <property type="protein sequence ID" value="MFB9630736.1"/>
    <property type="molecule type" value="Genomic_DNA"/>
</dbReference>
<dbReference type="SUPFAM" id="SSF51182">
    <property type="entry name" value="RmlC-like cupins"/>
    <property type="match status" value="1"/>
</dbReference>
<organism evidence="3 4">
    <name type="scientific">Nonomuraea helvata</name>
    <dbReference type="NCBI Taxonomy" id="37484"/>
    <lineage>
        <taxon>Bacteria</taxon>
        <taxon>Bacillati</taxon>
        <taxon>Actinomycetota</taxon>
        <taxon>Actinomycetes</taxon>
        <taxon>Streptosporangiales</taxon>
        <taxon>Streptosporangiaceae</taxon>
        <taxon>Nonomuraea</taxon>
    </lineage>
</organism>
<keyword evidence="4" id="KW-1185">Reference proteome</keyword>
<dbReference type="Gene3D" id="2.60.120.10">
    <property type="entry name" value="Jelly Rolls"/>
    <property type="match status" value="1"/>
</dbReference>
<reference evidence="3 4" key="1">
    <citation type="submission" date="2024-09" db="EMBL/GenBank/DDBJ databases">
        <authorList>
            <person name="Sun Q."/>
            <person name="Mori K."/>
        </authorList>
    </citation>
    <scope>NUCLEOTIDE SEQUENCE [LARGE SCALE GENOMIC DNA]</scope>
    <source>
        <strain evidence="3 4">JCM 3143</strain>
    </source>
</reference>
<dbReference type="Pfam" id="PF13560">
    <property type="entry name" value="HTH_31"/>
    <property type="match status" value="1"/>
</dbReference>